<dbReference type="Proteomes" id="UP000282582">
    <property type="component" value="Unassembled WGS sequence"/>
</dbReference>
<protein>
    <submittedName>
        <fullName evidence="1">Uncharacterized protein</fullName>
    </submittedName>
</protein>
<dbReference type="VEuPathDB" id="FungiDB:BTJ68_10403"/>
<evidence type="ECO:0000313" key="2">
    <source>
        <dbReference type="Proteomes" id="UP000282582"/>
    </source>
</evidence>
<dbReference type="EMBL" id="QWIK01000178">
    <property type="protein sequence ID" value="RMY11339.1"/>
    <property type="molecule type" value="Genomic_DNA"/>
</dbReference>
<gene>
    <name evidence="1" type="ORF">D0868_03199</name>
</gene>
<name>A0A3M6Z8D2_HORWE</name>
<proteinExistence type="predicted"/>
<evidence type="ECO:0000313" key="1">
    <source>
        <dbReference type="EMBL" id="RMY11339.1"/>
    </source>
</evidence>
<sequence length="382" mass="41187">MATLAMMVEGYNHPFKHVAVDAEVRRRQAMMTPASVPATITPAIPGVIAVITPSPGASPVTVSSQSQIVTSYVPQYTLCELPPIEFFSISPVPLASRPTTAPYRNYSISIPPGNGTCTTIYSETQTMVCDTTLSDLVTTYHVTHCAQEITFSTEYGYRFATPTPTADLTNATYPFPNGTNPLALRPVTGSAPATITPAPTIQNLTTYWMAPWHELTAATAPADVTKKVCFTHANGTSECVTEYEVWHTSLVTEVATSTLSVNLTTMIHGPSAVVYEENIVANVTEFLTTVSITTTMEKEYETEWTSTLQDTATISTGPTVYQTLTVEEASMTQLSRGTVVLTAFFSDDTTRTTTIRSTSTIYRGTITVTASPGAPELPPVYL</sequence>
<organism evidence="1 2">
    <name type="scientific">Hortaea werneckii</name>
    <name type="common">Black yeast</name>
    <name type="synonym">Cladosporium werneckii</name>
    <dbReference type="NCBI Taxonomy" id="91943"/>
    <lineage>
        <taxon>Eukaryota</taxon>
        <taxon>Fungi</taxon>
        <taxon>Dikarya</taxon>
        <taxon>Ascomycota</taxon>
        <taxon>Pezizomycotina</taxon>
        <taxon>Dothideomycetes</taxon>
        <taxon>Dothideomycetidae</taxon>
        <taxon>Mycosphaerellales</taxon>
        <taxon>Teratosphaeriaceae</taxon>
        <taxon>Hortaea</taxon>
    </lineage>
</organism>
<comment type="caution">
    <text evidence="1">The sequence shown here is derived from an EMBL/GenBank/DDBJ whole genome shotgun (WGS) entry which is preliminary data.</text>
</comment>
<accession>A0A3M6Z8D2</accession>
<reference evidence="1 2" key="1">
    <citation type="journal article" date="2018" name="BMC Genomics">
        <title>Genomic evidence for intraspecific hybridization in a clonal and extremely halotolerant yeast.</title>
        <authorList>
            <person name="Gostincar C."/>
            <person name="Stajich J.E."/>
            <person name="Zupancic J."/>
            <person name="Zalar P."/>
            <person name="Gunde-Cimerman N."/>
        </authorList>
    </citation>
    <scope>NUCLEOTIDE SEQUENCE [LARGE SCALE GENOMIC DNA]</scope>
    <source>
        <strain evidence="1 2">EXF-6654</strain>
    </source>
</reference>
<dbReference type="AlphaFoldDB" id="A0A3M6Z8D2"/>